<accession>A0ABM4CXQ2</accession>
<dbReference type="Proteomes" id="UP001652625">
    <property type="component" value="Chromosome 11"/>
</dbReference>
<keyword evidence="1" id="KW-1185">Reference proteome</keyword>
<name>A0ABM4CXQ2_HYDVU</name>
<organism evidence="1 2">
    <name type="scientific">Hydra vulgaris</name>
    <name type="common">Hydra</name>
    <name type="synonym">Hydra attenuata</name>
    <dbReference type="NCBI Taxonomy" id="6087"/>
    <lineage>
        <taxon>Eukaryota</taxon>
        <taxon>Metazoa</taxon>
        <taxon>Cnidaria</taxon>
        <taxon>Hydrozoa</taxon>
        <taxon>Hydroidolina</taxon>
        <taxon>Anthoathecata</taxon>
        <taxon>Aplanulata</taxon>
        <taxon>Hydridae</taxon>
        <taxon>Hydra</taxon>
    </lineage>
</organism>
<proteinExistence type="predicted"/>
<dbReference type="RefSeq" id="XP_065666733.1">
    <property type="nucleotide sequence ID" value="XM_065810661.1"/>
</dbReference>
<evidence type="ECO:0000313" key="1">
    <source>
        <dbReference type="Proteomes" id="UP001652625"/>
    </source>
</evidence>
<protein>
    <submittedName>
        <fullName evidence="2">Uncharacterized protein LOC136087557 isoform X2</fullName>
    </submittedName>
</protein>
<gene>
    <name evidence="2" type="primary">LOC136087557</name>
</gene>
<sequence>MADLKQSVCAVCLEKKGKYSKSLVKVQPSVANKIKELIWPEYNVEFNVCPDVICSSCRRNIFLLEKGSNTYLSNWISKVSQVDRPRIRRSTELSDIIQSSHVNTKDVESLKKNMCSCCFTLLARGGNPLTLTVGTKDNKYSRKFFNQISFQTVMELTSVLELTKNKTKKLISSLRKNLGSFTVVENNVISMMTSLQEEIESKYKIEQENFIWNDEIVTRHVVFIYDTSEFILSILIERRMDPLSSMIRISIDGGQGFLKVIVNVFDKTNKNEIYIDSGVKRCFILAIVEDVCEDNGNLQKILSRLNLDNVTYHLAFDLKCANSIFGLSSHSGKYACLWCEGECSLESGTPRTLGSFDYWYNLFVENGAKRLEMKDFKNVISPRLVYLDKNAEDEVNHLVPPPELHLLMGIVTLLGRLLLDHWPLFKNWLKEHYILLRGYHGIGFDGNNSNKLLEKVDILERDVLAS</sequence>
<dbReference type="GeneID" id="136087557"/>
<reference evidence="2" key="1">
    <citation type="submission" date="2025-08" db="UniProtKB">
        <authorList>
            <consortium name="RefSeq"/>
        </authorList>
    </citation>
    <scope>IDENTIFICATION</scope>
</reference>
<evidence type="ECO:0000313" key="2">
    <source>
        <dbReference type="RefSeq" id="XP_065666733.1"/>
    </source>
</evidence>